<sequence length="140" mass="15705">MAGHPPNGDPQAIGKLRNDLDGAIGVMRDNMRTMAERDAQLHDLEGKSNTLNVASGTFSAHASRLRREQEWQRCKTRLAIVGVFGLIIWLLILWFAAGHRMTFLGISLGIAVIAAPLAWVCVRRWRRLEEQEGFRDVDSI</sequence>
<keyword evidence="2" id="KW-0472">Membrane</keyword>
<evidence type="ECO:0000313" key="4">
    <source>
        <dbReference type="EMBL" id="CAE7471049.1"/>
    </source>
</evidence>
<feature type="transmembrane region" description="Helical" evidence="2">
    <location>
        <begin position="103"/>
        <end position="122"/>
    </location>
</feature>
<evidence type="ECO:0000259" key="3">
    <source>
        <dbReference type="PROSITE" id="PS50892"/>
    </source>
</evidence>
<evidence type="ECO:0000256" key="1">
    <source>
        <dbReference type="PROSITE-ProRule" id="PRU00290"/>
    </source>
</evidence>
<dbReference type="GO" id="GO:0016192">
    <property type="term" value="P:vesicle-mediated transport"/>
    <property type="evidence" value="ECO:0007669"/>
    <property type="project" value="InterPro"/>
</dbReference>
<evidence type="ECO:0000256" key="2">
    <source>
        <dbReference type="SAM" id="Phobius"/>
    </source>
</evidence>
<dbReference type="SUPFAM" id="SSF58038">
    <property type="entry name" value="SNARE fusion complex"/>
    <property type="match status" value="1"/>
</dbReference>
<dbReference type="GO" id="GO:0016020">
    <property type="term" value="C:membrane"/>
    <property type="evidence" value="ECO:0007669"/>
    <property type="project" value="InterPro"/>
</dbReference>
<feature type="domain" description="V-SNARE coiled-coil homology" evidence="3">
    <location>
        <begin position="12"/>
        <end position="72"/>
    </location>
</feature>
<protein>
    <submittedName>
        <fullName evidence="4">SNC2 protein</fullName>
    </submittedName>
</protein>
<dbReference type="OrthoDB" id="190375at2759"/>
<reference evidence="4" key="1">
    <citation type="submission" date="2021-02" db="EMBL/GenBank/DDBJ databases">
        <authorList>
            <person name="Dougan E. K."/>
            <person name="Rhodes N."/>
            <person name="Thang M."/>
            <person name="Chan C."/>
        </authorList>
    </citation>
    <scope>NUCLEOTIDE SEQUENCE</scope>
</reference>
<gene>
    <name evidence="4" type="primary">SNC2</name>
    <name evidence="4" type="ORF">SNAT2548_LOCUS26436</name>
</gene>
<dbReference type="Pfam" id="PF00957">
    <property type="entry name" value="Synaptobrevin"/>
    <property type="match status" value="1"/>
</dbReference>
<evidence type="ECO:0000313" key="5">
    <source>
        <dbReference type="Proteomes" id="UP000604046"/>
    </source>
</evidence>
<proteinExistence type="predicted"/>
<dbReference type="InterPro" id="IPR016444">
    <property type="entry name" value="Synaptobrevin/VAMP"/>
</dbReference>
<accession>A0A812S7V4</accession>
<keyword evidence="1" id="KW-0175">Coiled coil</keyword>
<keyword evidence="2" id="KW-1133">Transmembrane helix</keyword>
<name>A0A812S7V4_9DINO</name>
<dbReference type="PANTHER" id="PTHR45701">
    <property type="entry name" value="SYNAPTOBREVIN FAMILY MEMBER"/>
    <property type="match status" value="1"/>
</dbReference>
<dbReference type="PROSITE" id="PS50892">
    <property type="entry name" value="V_SNARE"/>
    <property type="match status" value="1"/>
</dbReference>
<dbReference type="EMBL" id="CAJNDS010002431">
    <property type="protein sequence ID" value="CAE7471049.1"/>
    <property type="molecule type" value="Genomic_DNA"/>
</dbReference>
<feature type="transmembrane region" description="Helical" evidence="2">
    <location>
        <begin position="76"/>
        <end position="97"/>
    </location>
</feature>
<dbReference type="InterPro" id="IPR042855">
    <property type="entry name" value="V_SNARE_CC"/>
</dbReference>
<dbReference type="AlphaFoldDB" id="A0A812S7V4"/>
<dbReference type="PRINTS" id="PR00219">
    <property type="entry name" value="SYNAPTOBREVN"/>
</dbReference>
<organism evidence="4 5">
    <name type="scientific">Symbiodinium natans</name>
    <dbReference type="NCBI Taxonomy" id="878477"/>
    <lineage>
        <taxon>Eukaryota</taxon>
        <taxon>Sar</taxon>
        <taxon>Alveolata</taxon>
        <taxon>Dinophyceae</taxon>
        <taxon>Suessiales</taxon>
        <taxon>Symbiodiniaceae</taxon>
        <taxon>Symbiodinium</taxon>
    </lineage>
</organism>
<comment type="caution">
    <text evidence="4">The sequence shown here is derived from an EMBL/GenBank/DDBJ whole genome shotgun (WGS) entry which is preliminary data.</text>
</comment>
<keyword evidence="5" id="KW-1185">Reference proteome</keyword>
<dbReference type="Proteomes" id="UP000604046">
    <property type="component" value="Unassembled WGS sequence"/>
</dbReference>
<keyword evidence="2" id="KW-0812">Transmembrane</keyword>
<dbReference type="InterPro" id="IPR001388">
    <property type="entry name" value="Synaptobrevin-like"/>
</dbReference>
<dbReference type="Gene3D" id="1.20.5.110">
    <property type="match status" value="1"/>
</dbReference>